<dbReference type="GO" id="GO:0046512">
    <property type="term" value="P:sphingosine biosynthetic process"/>
    <property type="evidence" value="ECO:0007669"/>
    <property type="project" value="TreeGrafter"/>
</dbReference>
<proteinExistence type="predicted"/>
<dbReference type="OMA" id="SYAYFAL"/>
<dbReference type="Pfam" id="PF00781">
    <property type="entry name" value="DAGK_cat"/>
    <property type="match status" value="1"/>
</dbReference>
<dbReference type="Proteomes" id="UP000005666">
    <property type="component" value="Chromosome 4"/>
</dbReference>
<sequence>MTTEIDSLERLKLVQIGDMVYDVVAEKKGSKYSSFKLESYKCTEESAALEVHSLLASSELVVIDSICSGVGRTGQNDFYNNVMKPVFKEANFKHKYIRTEGEDSIKDLATKFEASKDYTIIFLSGDTSVSEFINNLTKVQKENFISCSENKRQMNIFTIPLGTGNALASSIHLSSPHQVFQKFLNNELIIKDFPLYTVTLPNKKTIIFFIIFSMGFHANLLHACDSDEYQKMGTERFAKASENIFKNYDLNIGLTTKNGSESISRNYAYFAIINTPNLELNYMPSPDSDVFKNELHLLGYDASLSTEKLVNKIMAGYSYKEREKINNKDNLTYYYPVNLSGTGLQIILETDSDKKLEKYKYDICCDGLLLNLDDINNQHGVAESNKNKITISKFPNDLNFQLNLFA</sequence>
<dbReference type="GO" id="GO:0001727">
    <property type="term" value="F:lipid kinase activity"/>
    <property type="evidence" value="ECO:0007669"/>
    <property type="project" value="TreeGrafter"/>
</dbReference>
<dbReference type="GO" id="GO:0005737">
    <property type="term" value="C:cytoplasm"/>
    <property type="evidence" value="ECO:0007669"/>
    <property type="project" value="TreeGrafter"/>
</dbReference>
<protein>
    <recommendedName>
        <fullName evidence="1">DAGKc domain-containing protein</fullName>
    </recommendedName>
</protein>
<reference evidence="2 3" key="1">
    <citation type="journal article" date="2011" name="Proc. Natl. Acad. Sci. U.S.A.">
        <title>Evolutionary erosion of yeast sex chromosomes by mating-type switching accidents.</title>
        <authorList>
            <person name="Gordon J.L."/>
            <person name="Armisen D."/>
            <person name="Proux-Wera E."/>
            <person name="Oheigeartaigh S.S."/>
            <person name="Byrne K.P."/>
            <person name="Wolfe K.H."/>
        </authorList>
    </citation>
    <scope>NUCLEOTIDE SEQUENCE [LARGE SCALE GENOMIC DNA]</scope>
    <source>
        <strain evidence="3">ATCC 24235 / CBS 4417 / NBRC 1672 / NRRL Y-8282 / UCD 70-5</strain>
    </source>
</reference>
<organism evidence="2 3">
    <name type="scientific">Tetrapisispora phaffii (strain ATCC 24235 / CBS 4417 / NBRC 1672 / NRRL Y-8282 / UCD 70-5)</name>
    <name type="common">Yeast</name>
    <name type="synonym">Fabospora phaffii</name>
    <dbReference type="NCBI Taxonomy" id="1071381"/>
    <lineage>
        <taxon>Eukaryota</taxon>
        <taxon>Fungi</taxon>
        <taxon>Dikarya</taxon>
        <taxon>Ascomycota</taxon>
        <taxon>Saccharomycotina</taxon>
        <taxon>Saccharomycetes</taxon>
        <taxon>Saccharomycetales</taxon>
        <taxon>Saccharomycetaceae</taxon>
        <taxon>Tetrapisispora</taxon>
    </lineage>
</organism>
<dbReference type="SUPFAM" id="SSF111331">
    <property type="entry name" value="NAD kinase/diacylglycerol kinase-like"/>
    <property type="match status" value="1"/>
</dbReference>
<dbReference type="PANTHER" id="PTHR12358">
    <property type="entry name" value="SPHINGOSINE KINASE"/>
    <property type="match status" value="1"/>
</dbReference>
<dbReference type="STRING" id="1071381.G8BS22"/>
<accession>G8BS22</accession>
<feature type="domain" description="DAGKc" evidence="1">
    <location>
        <begin position="54"/>
        <end position="204"/>
    </location>
</feature>
<gene>
    <name evidence="2" type="primary">TPHA0D04620</name>
    <name evidence="2" type="ordered locus">TPHA_0D04620</name>
</gene>
<evidence type="ECO:0000313" key="3">
    <source>
        <dbReference type="Proteomes" id="UP000005666"/>
    </source>
</evidence>
<dbReference type="InterPro" id="IPR001206">
    <property type="entry name" value="Diacylglycerol_kinase_cat_dom"/>
</dbReference>
<dbReference type="AlphaFoldDB" id="G8BS22"/>
<dbReference type="InterPro" id="IPR016064">
    <property type="entry name" value="NAD/diacylglycerol_kinase_sf"/>
</dbReference>
<name>G8BS22_TETPH</name>
<dbReference type="PROSITE" id="PS50146">
    <property type="entry name" value="DAGK"/>
    <property type="match status" value="1"/>
</dbReference>
<dbReference type="PANTHER" id="PTHR12358:SF108">
    <property type="entry name" value="DAGKC DOMAIN-CONTAINING PROTEIN"/>
    <property type="match status" value="1"/>
</dbReference>
<dbReference type="InterPro" id="IPR050187">
    <property type="entry name" value="Lipid_Phosphate_FormReg"/>
</dbReference>
<dbReference type="eggNOG" id="ENOG502QPZS">
    <property type="taxonomic scope" value="Eukaryota"/>
</dbReference>
<dbReference type="RefSeq" id="XP_003685531.1">
    <property type="nucleotide sequence ID" value="XM_003685483.1"/>
</dbReference>
<dbReference type="GeneID" id="11534614"/>
<dbReference type="KEGG" id="tpf:TPHA_0D04620"/>
<dbReference type="InterPro" id="IPR017438">
    <property type="entry name" value="ATP-NAD_kinase_N"/>
</dbReference>
<evidence type="ECO:0000313" key="2">
    <source>
        <dbReference type="EMBL" id="CCE63097.1"/>
    </source>
</evidence>
<dbReference type="OrthoDB" id="3853857at2759"/>
<keyword evidence="3" id="KW-1185">Reference proteome</keyword>
<dbReference type="Gene3D" id="3.40.50.10330">
    <property type="entry name" value="Probable inorganic polyphosphate/atp-NAD kinase, domain 1"/>
    <property type="match status" value="1"/>
</dbReference>
<dbReference type="GO" id="GO:0016020">
    <property type="term" value="C:membrane"/>
    <property type="evidence" value="ECO:0007669"/>
    <property type="project" value="TreeGrafter"/>
</dbReference>
<dbReference type="HOGENOM" id="CLU_021934_1_0_1"/>
<evidence type="ECO:0000259" key="1">
    <source>
        <dbReference type="PROSITE" id="PS50146"/>
    </source>
</evidence>
<dbReference type="EMBL" id="HE612859">
    <property type="protein sequence ID" value="CCE63097.1"/>
    <property type="molecule type" value="Genomic_DNA"/>
</dbReference>